<keyword evidence="1" id="KW-0812">Transmembrane</keyword>
<accession>A0ABU6N0N1</accession>
<sequence>MISFGAKNWQVGGGTYILASFIYLICEAISAIAWSTPRYKYYFNFISDLGVPMYAIFDDRIVNSPLYYVMNFGFFAHGILFLWGFCIIMNLFSVRDRTVILGLSIVHCIGIIMVAIFPGYDYWGLKYHFIGAVMAICAGNFALLYTGLALSKCKYCRNFSHLSVSLGVIGIISACLCKFNTLRYPAVFERISVYTIMGWDILFGILLIKGVYGNIVRESKKCVT</sequence>
<dbReference type="RefSeq" id="WP_327921511.1">
    <property type="nucleotide sequence ID" value="NZ_JARMDB010000027.1"/>
</dbReference>
<feature type="transmembrane region" description="Helical" evidence="1">
    <location>
        <begin position="99"/>
        <end position="117"/>
    </location>
</feature>
<keyword evidence="1" id="KW-0472">Membrane</keyword>
<feature type="transmembrane region" description="Helical" evidence="1">
    <location>
        <begin position="193"/>
        <end position="212"/>
    </location>
</feature>
<name>A0ABU6N0N1_9BACI</name>
<evidence type="ECO:0000256" key="1">
    <source>
        <dbReference type="SAM" id="Phobius"/>
    </source>
</evidence>
<dbReference type="Pfam" id="PF06197">
    <property type="entry name" value="DUF998"/>
    <property type="match status" value="1"/>
</dbReference>
<feature type="transmembrane region" description="Helical" evidence="1">
    <location>
        <begin position="69"/>
        <end position="92"/>
    </location>
</feature>
<comment type="caution">
    <text evidence="2">The sequence shown here is derived from an EMBL/GenBank/DDBJ whole genome shotgun (WGS) entry which is preliminary data.</text>
</comment>
<gene>
    <name evidence="2" type="ORF">P4U88_22795</name>
</gene>
<protein>
    <submittedName>
        <fullName evidence="2">DUF998 domain-containing protein</fullName>
    </submittedName>
</protein>
<dbReference type="InterPro" id="IPR009339">
    <property type="entry name" value="DUF998"/>
</dbReference>
<feature type="transmembrane region" description="Helical" evidence="1">
    <location>
        <begin position="162"/>
        <end position="181"/>
    </location>
</feature>
<keyword evidence="1" id="KW-1133">Transmembrane helix</keyword>
<evidence type="ECO:0000313" key="2">
    <source>
        <dbReference type="EMBL" id="MED1568659.1"/>
    </source>
</evidence>
<keyword evidence="3" id="KW-1185">Reference proteome</keyword>
<feature type="transmembrane region" description="Helical" evidence="1">
    <location>
        <begin position="15"/>
        <end position="34"/>
    </location>
</feature>
<dbReference type="Proteomes" id="UP001309448">
    <property type="component" value="Unassembled WGS sequence"/>
</dbReference>
<organism evidence="2 3">
    <name type="scientific">Bacillus paramycoides</name>
    <dbReference type="NCBI Taxonomy" id="2026194"/>
    <lineage>
        <taxon>Bacteria</taxon>
        <taxon>Bacillati</taxon>
        <taxon>Bacillota</taxon>
        <taxon>Bacilli</taxon>
        <taxon>Bacillales</taxon>
        <taxon>Bacillaceae</taxon>
        <taxon>Bacillus</taxon>
        <taxon>Bacillus cereus group</taxon>
    </lineage>
</organism>
<dbReference type="EMBL" id="JARMDB010000027">
    <property type="protein sequence ID" value="MED1568659.1"/>
    <property type="molecule type" value="Genomic_DNA"/>
</dbReference>
<evidence type="ECO:0000313" key="3">
    <source>
        <dbReference type="Proteomes" id="UP001309448"/>
    </source>
</evidence>
<feature type="transmembrane region" description="Helical" evidence="1">
    <location>
        <begin position="129"/>
        <end position="150"/>
    </location>
</feature>
<proteinExistence type="predicted"/>
<reference evidence="2 3" key="1">
    <citation type="submission" date="2023-03" db="EMBL/GenBank/DDBJ databases">
        <title>Bacillus Genome Sequencing.</title>
        <authorList>
            <person name="Dunlap C."/>
        </authorList>
    </citation>
    <scope>NUCLEOTIDE SEQUENCE [LARGE SCALE GENOMIC DNA]</scope>
    <source>
        <strain evidence="2 3">B-615</strain>
    </source>
</reference>